<dbReference type="SUPFAM" id="SSF52540">
    <property type="entry name" value="P-loop containing nucleoside triphosphate hydrolases"/>
    <property type="match status" value="1"/>
</dbReference>
<dbReference type="RefSeq" id="WP_042836402.1">
    <property type="nucleotide sequence ID" value="NZ_CP006696.1"/>
</dbReference>
<dbReference type="SUPFAM" id="SSF90123">
    <property type="entry name" value="ABC transporter transmembrane region"/>
    <property type="match status" value="1"/>
</dbReference>
<dbReference type="AlphaFoldDB" id="A0A060GYR0"/>
<dbReference type="PROSITE" id="PS50893">
    <property type="entry name" value="ABC_TRANSPORTER_2"/>
    <property type="match status" value="1"/>
</dbReference>
<evidence type="ECO:0000256" key="5">
    <source>
        <dbReference type="ARBA" id="ARBA00022741"/>
    </source>
</evidence>
<evidence type="ECO:0000259" key="12">
    <source>
        <dbReference type="PROSITE" id="PS50990"/>
    </source>
</evidence>
<reference evidence="13 14" key="1">
    <citation type="submission" date="2013-08" db="EMBL/GenBank/DDBJ databases">
        <authorList>
            <person name="Stouthamer R."/>
            <person name="Nunney L."/>
        </authorList>
    </citation>
    <scope>NUCLEOTIDE SEQUENCE [LARGE SCALE GENOMIC DNA]</scope>
    <source>
        <strain evidence="14">ann-1</strain>
    </source>
</reference>
<dbReference type="InterPro" id="IPR033838">
    <property type="entry name" value="CvaB_peptidase"/>
</dbReference>
<evidence type="ECO:0000256" key="1">
    <source>
        <dbReference type="ARBA" id="ARBA00004651"/>
    </source>
</evidence>
<dbReference type="InterPro" id="IPR003439">
    <property type="entry name" value="ABC_transporter-like_ATP-bd"/>
</dbReference>
<dbReference type="InterPro" id="IPR036640">
    <property type="entry name" value="ABC1_TM_sf"/>
</dbReference>
<dbReference type="GO" id="GO:0008234">
    <property type="term" value="F:cysteine-type peptidase activity"/>
    <property type="evidence" value="ECO:0007669"/>
    <property type="project" value="InterPro"/>
</dbReference>
<accession>A0A060GYR0</accession>
<keyword evidence="7 9" id="KW-1133">Transmembrane helix</keyword>
<comment type="subcellular location">
    <subcellularLocation>
        <location evidence="1">Cell membrane</location>
        <topology evidence="1">Multi-pass membrane protein</topology>
    </subcellularLocation>
</comment>
<dbReference type="Pfam" id="PF00664">
    <property type="entry name" value="ABC_membrane"/>
    <property type="match status" value="1"/>
</dbReference>
<dbReference type="GO" id="GO:0006508">
    <property type="term" value="P:proteolysis"/>
    <property type="evidence" value="ECO:0007669"/>
    <property type="project" value="InterPro"/>
</dbReference>
<organism evidence="13 14">
    <name type="scientific">Xylella fastidiosa subsp. sandyi Ann-1</name>
    <dbReference type="NCBI Taxonomy" id="155920"/>
    <lineage>
        <taxon>Bacteria</taxon>
        <taxon>Pseudomonadati</taxon>
        <taxon>Pseudomonadota</taxon>
        <taxon>Gammaproteobacteria</taxon>
        <taxon>Lysobacterales</taxon>
        <taxon>Lysobacteraceae</taxon>
        <taxon>Xylella</taxon>
    </lineage>
</organism>
<feature type="transmembrane region" description="Helical" evidence="9">
    <location>
        <begin position="192"/>
        <end position="213"/>
    </location>
</feature>
<sequence length="707" mass="78726">MRSVLQSEVSECGLASLAMVANAHGKHLTLSQLRQRFPSSLKGAKLTHLVHIAQQLGFSTRPLRLDMEDLGKLKLPCILHWDLNHFVVLAKVGTAKVTIYDPAIGKRKLSLNEVSKYFTGIALELTTTTEFKQQKPPPSISARQLTGPIRGLWRALAQILLLSLALQVFVVLSPFYMQWVVDQVLVSADRDLLVVLGLGFGLVLFLQIAIGLFRSWSVIYLSSRLGLQWMGNVFAHLLKLPLEYFEKRHLGDLTSRMSSVQSIQKTLTTSFVEAIIDGLMTLVTLGLMLVYSWKLALVTLVAVVLYMVIRAVSYWPVRDCTEQQLVVGAKQQTHLLESLRGIQSLKVACEESLRRSTYENLLNDTVNQEVRLARMSLGFSTASQLVFGLERIAVIWYGATLALSNVFSVGMLIAYLSYKDQFASRISSLIDKWVEFRMLRLHGERLADIVLTPPEEDYELPEMQLPKKEPDIEVEGLSFRYGEDEPWVLKDCSFKVAAGESVAIIGASGCGKTTLMKLLLGLLKPTAGTIRISGRDLHKFGTRNVRSIVGAVMQDDQLFAGSVADNISFFDPDFDLERIEAAAKLAAIHEDIAAMPMGYHALIGDMGSALSGGQKQRVILARALYRQPKLLFLDEATSHLDVMRERLVNDAVHQLKLTKVIVAHRPETIASTDRVVILDHGRIVQTVAMPEDRDDSIEIVHNTIQST</sequence>
<feature type="transmembrane region" description="Helical" evidence="9">
    <location>
        <begin position="152"/>
        <end position="172"/>
    </location>
</feature>
<keyword evidence="3" id="KW-1003">Cell membrane</keyword>
<dbReference type="PROSITE" id="PS50929">
    <property type="entry name" value="ABC_TM1F"/>
    <property type="match status" value="1"/>
</dbReference>
<proteinExistence type="predicted"/>
<evidence type="ECO:0000256" key="2">
    <source>
        <dbReference type="ARBA" id="ARBA00022448"/>
    </source>
</evidence>
<evidence type="ECO:0000313" key="13">
    <source>
        <dbReference type="EMBL" id="AIC09609.1"/>
    </source>
</evidence>
<dbReference type="Pfam" id="PF00005">
    <property type="entry name" value="ABC_tran"/>
    <property type="match status" value="1"/>
</dbReference>
<gene>
    <name evidence="13" type="ORF">D934_03645</name>
</gene>
<dbReference type="InterPro" id="IPR027417">
    <property type="entry name" value="P-loop_NTPase"/>
</dbReference>
<dbReference type="HOGENOM" id="CLU_000604_84_3_6"/>
<keyword evidence="2" id="KW-0813">Transport</keyword>
<dbReference type="Gene3D" id="3.40.50.300">
    <property type="entry name" value="P-loop containing nucleotide triphosphate hydrolases"/>
    <property type="match status" value="1"/>
</dbReference>
<dbReference type="InterPro" id="IPR039421">
    <property type="entry name" value="Type_1_exporter"/>
</dbReference>
<feature type="domain" description="ABC transmembrane type-1" evidence="11">
    <location>
        <begin position="159"/>
        <end position="438"/>
    </location>
</feature>
<keyword evidence="8 9" id="KW-0472">Membrane</keyword>
<evidence type="ECO:0000256" key="4">
    <source>
        <dbReference type="ARBA" id="ARBA00022692"/>
    </source>
</evidence>
<evidence type="ECO:0000259" key="11">
    <source>
        <dbReference type="PROSITE" id="PS50929"/>
    </source>
</evidence>
<evidence type="ECO:0000259" key="10">
    <source>
        <dbReference type="PROSITE" id="PS50893"/>
    </source>
</evidence>
<dbReference type="CDD" id="cd18567">
    <property type="entry name" value="ABC_6TM_CvaB_RaxB_like"/>
    <property type="match status" value="1"/>
</dbReference>
<keyword evidence="5" id="KW-0547">Nucleotide-binding</keyword>
<dbReference type="InterPro" id="IPR005074">
    <property type="entry name" value="Peptidase_C39"/>
</dbReference>
<name>A0A060GYR0_XYLFS</name>
<dbReference type="PANTHER" id="PTHR24221">
    <property type="entry name" value="ATP-BINDING CASSETTE SUB-FAMILY B"/>
    <property type="match status" value="1"/>
</dbReference>
<dbReference type="PROSITE" id="PS50990">
    <property type="entry name" value="PEPTIDASE_C39"/>
    <property type="match status" value="1"/>
</dbReference>
<dbReference type="GO" id="GO:0005524">
    <property type="term" value="F:ATP binding"/>
    <property type="evidence" value="ECO:0007669"/>
    <property type="project" value="UniProtKB-KW"/>
</dbReference>
<feature type="domain" description="ABC transporter" evidence="10">
    <location>
        <begin position="472"/>
        <end position="705"/>
    </location>
</feature>
<dbReference type="FunFam" id="3.40.50.300:FF:000299">
    <property type="entry name" value="ABC transporter ATP-binding protein/permease"/>
    <property type="match status" value="1"/>
</dbReference>
<dbReference type="PANTHER" id="PTHR24221:SF606">
    <property type="entry name" value="COLICIN V SECRETION-PROCESSING ATP-BINDING PROTEIN"/>
    <property type="match status" value="1"/>
</dbReference>
<evidence type="ECO:0000256" key="6">
    <source>
        <dbReference type="ARBA" id="ARBA00022840"/>
    </source>
</evidence>
<keyword evidence="6" id="KW-0067">ATP-binding</keyword>
<dbReference type="Proteomes" id="UP000027215">
    <property type="component" value="Chromosome"/>
</dbReference>
<evidence type="ECO:0000256" key="7">
    <source>
        <dbReference type="ARBA" id="ARBA00022989"/>
    </source>
</evidence>
<feature type="transmembrane region" description="Helical" evidence="9">
    <location>
        <begin position="266"/>
        <end position="285"/>
    </location>
</feature>
<feature type="transmembrane region" description="Helical" evidence="9">
    <location>
        <begin position="291"/>
        <end position="309"/>
    </location>
</feature>
<dbReference type="InterPro" id="IPR003593">
    <property type="entry name" value="AAA+_ATPase"/>
</dbReference>
<dbReference type="Gene3D" id="3.90.70.10">
    <property type="entry name" value="Cysteine proteinases"/>
    <property type="match status" value="1"/>
</dbReference>
<dbReference type="GO" id="GO:0005886">
    <property type="term" value="C:plasma membrane"/>
    <property type="evidence" value="ECO:0007669"/>
    <property type="project" value="UniProtKB-SubCell"/>
</dbReference>
<evidence type="ECO:0000256" key="3">
    <source>
        <dbReference type="ARBA" id="ARBA00022475"/>
    </source>
</evidence>
<dbReference type="InterPro" id="IPR011527">
    <property type="entry name" value="ABC1_TM_dom"/>
</dbReference>
<dbReference type="GO" id="GO:0034040">
    <property type="term" value="F:ATPase-coupled lipid transmembrane transporter activity"/>
    <property type="evidence" value="ECO:0007669"/>
    <property type="project" value="TreeGrafter"/>
</dbReference>
<dbReference type="SMART" id="SM00382">
    <property type="entry name" value="AAA"/>
    <property type="match status" value="1"/>
</dbReference>
<dbReference type="GO" id="GO:0140359">
    <property type="term" value="F:ABC-type transporter activity"/>
    <property type="evidence" value="ECO:0007669"/>
    <property type="project" value="InterPro"/>
</dbReference>
<dbReference type="EMBL" id="CP006696">
    <property type="protein sequence ID" value="AIC09609.1"/>
    <property type="molecule type" value="Genomic_DNA"/>
</dbReference>
<evidence type="ECO:0000313" key="14">
    <source>
        <dbReference type="Proteomes" id="UP000027215"/>
    </source>
</evidence>
<feature type="domain" description="Peptidase C39" evidence="12">
    <location>
        <begin position="6"/>
        <end position="125"/>
    </location>
</feature>
<dbReference type="CDD" id="cd02419">
    <property type="entry name" value="Peptidase_C39C"/>
    <property type="match status" value="1"/>
</dbReference>
<dbReference type="GO" id="GO:0016887">
    <property type="term" value="F:ATP hydrolysis activity"/>
    <property type="evidence" value="ECO:0007669"/>
    <property type="project" value="InterPro"/>
</dbReference>
<dbReference type="Pfam" id="PF03412">
    <property type="entry name" value="Peptidase_C39"/>
    <property type="match status" value="1"/>
</dbReference>
<keyword evidence="4 9" id="KW-0812">Transmembrane</keyword>
<protein>
    <submittedName>
        <fullName evidence="13">ABC transporter</fullName>
    </submittedName>
</protein>
<dbReference type="Gene3D" id="1.20.1560.10">
    <property type="entry name" value="ABC transporter type 1, transmembrane domain"/>
    <property type="match status" value="1"/>
</dbReference>
<dbReference type="PATRIC" id="fig|155920.8.peg.871"/>
<feature type="transmembrane region" description="Helical" evidence="9">
    <location>
        <begin position="394"/>
        <end position="418"/>
    </location>
</feature>
<dbReference type="InterPro" id="IPR017871">
    <property type="entry name" value="ABC_transporter-like_CS"/>
</dbReference>
<dbReference type="PROSITE" id="PS00211">
    <property type="entry name" value="ABC_TRANSPORTER_1"/>
    <property type="match status" value="1"/>
</dbReference>
<dbReference type="KEGG" id="xfs:D934_03645"/>
<evidence type="ECO:0000256" key="8">
    <source>
        <dbReference type="ARBA" id="ARBA00023136"/>
    </source>
</evidence>
<evidence type="ECO:0000256" key="9">
    <source>
        <dbReference type="SAM" id="Phobius"/>
    </source>
</evidence>